<proteinExistence type="predicted"/>
<gene>
    <name evidence="1" type="ORF">P3T76_007448</name>
</gene>
<comment type="caution">
    <text evidence="1">The sequence shown here is derived from an EMBL/GenBank/DDBJ whole genome shotgun (WGS) entry which is preliminary data.</text>
</comment>
<keyword evidence="2" id="KW-1185">Reference proteome</keyword>
<accession>A0AAD9GN12</accession>
<organism evidence="1 2">
    <name type="scientific">Phytophthora citrophthora</name>
    <dbReference type="NCBI Taxonomy" id="4793"/>
    <lineage>
        <taxon>Eukaryota</taxon>
        <taxon>Sar</taxon>
        <taxon>Stramenopiles</taxon>
        <taxon>Oomycota</taxon>
        <taxon>Peronosporomycetes</taxon>
        <taxon>Peronosporales</taxon>
        <taxon>Peronosporaceae</taxon>
        <taxon>Phytophthora</taxon>
    </lineage>
</organism>
<dbReference type="Proteomes" id="UP001259832">
    <property type="component" value="Unassembled WGS sequence"/>
</dbReference>
<dbReference type="AlphaFoldDB" id="A0AAD9GN12"/>
<protein>
    <submittedName>
        <fullName evidence="1">Uncharacterized protein</fullName>
    </submittedName>
</protein>
<name>A0AAD9GN12_9STRA</name>
<reference evidence="1" key="1">
    <citation type="submission" date="2023-08" db="EMBL/GenBank/DDBJ databases">
        <title>Reference Genome Resource for the Citrus Pathogen Phytophthora citrophthora.</title>
        <authorList>
            <person name="Moller H."/>
            <person name="Coetzee B."/>
            <person name="Rose L.J."/>
            <person name="Van Niekerk J.M."/>
        </authorList>
    </citation>
    <scope>NUCLEOTIDE SEQUENCE</scope>
    <source>
        <strain evidence="1">STE-U-9442</strain>
    </source>
</reference>
<dbReference type="EMBL" id="JASMQC010000012">
    <property type="protein sequence ID" value="KAK1941582.1"/>
    <property type="molecule type" value="Genomic_DNA"/>
</dbReference>
<sequence length="61" mass="6748">MPQIIEHCPNLVNLNLRGVTATKSEKADLLDAQRTGPLRTCLLTLNLNSSNFFDGKFCSNL</sequence>
<evidence type="ECO:0000313" key="1">
    <source>
        <dbReference type="EMBL" id="KAK1941582.1"/>
    </source>
</evidence>
<evidence type="ECO:0000313" key="2">
    <source>
        <dbReference type="Proteomes" id="UP001259832"/>
    </source>
</evidence>